<evidence type="ECO:0000256" key="1">
    <source>
        <dbReference type="ARBA" id="ARBA00000085"/>
    </source>
</evidence>
<evidence type="ECO:0000313" key="5">
    <source>
        <dbReference type="EMBL" id="HIU26467.1"/>
    </source>
</evidence>
<feature type="non-terminal residue" evidence="5">
    <location>
        <position position="200"/>
    </location>
</feature>
<feature type="transmembrane region" description="Helical" evidence="3">
    <location>
        <begin position="12"/>
        <end position="32"/>
    </location>
</feature>
<reference evidence="5" key="2">
    <citation type="journal article" date="2021" name="PeerJ">
        <title>Extensive microbial diversity within the chicken gut microbiome revealed by metagenomics and culture.</title>
        <authorList>
            <person name="Gilroy R."/>
            <person name="Ravi A."/>
            <person name="Getino M."/>
            <person name="Pursley I."/>
            <person name="Horton D.L."/>
            <person name="Alikhan N.F."/>
            <person name="Baker D."/>
            <person name="Gharbi K."/>
            <person name="Hall N."/>
            <person name="Watson M."/>
            <person name="Adriaenssens E.M."/>
            <person name="Foster-Nyarko E."/>
            <person name="Jarju S."/>
            <person name="Secka A."/>
            <person name="Antonio M."/>
            <person name="Oren A."/>
            <person name="Chaudhuri R.R."/>
            <person name="La Ragione R."/>
            <person name="Hildebrand F."/>
            <person name="Pallen M.J."/>
        </authorList>
    </citation>
    <scope>NUCLEOTIDE SEQUENCE</scope>
    <source>
        <strain evidence="5">ChiHcec3-6078</strain>
    </source>
</reference>
<keyword evidence="5" id="KW-0418">Kinase</keyword>
<keyword evidence="3" id="KW-0812">Transmembrane</keyword>
<dbReference type="EC" id="2.7.13.3" evidence="2"/>
<dbReference type="Proteomes" id="UP000824090">
    <property type="component" value="Unassembled WGS sequence"/>
</dbReference>
<evidence type="ECO:0000313" key="6">
    <source>
        <dbReference type="Proteomes" id="UP000824090"/>
    </source>
</evidence>
<dbReference type="Gene3D" id="1.10.287.130">
    <property type="match status" value="1"/>
</dbReference>
<gene>
    <name evidence="5" type="ORF">IAC50_08255</name>
</gene>
<feature type="domain" description="Signal transduction histidine kinase dimerisation/phosphoacceptor" evidence="4">
    <location>
        <begin position="119"/>
        <end position="174"/>
    </location>
</feature>
<proteinExistence type="predicted"/>
<reference evidence="5" key="1">
    <citation type="submission" date="2020-10" db="EMBL/GenBank/DDBJ databases">
        <authorList>
            <person name="Gilroy R."/>
        </authorList>
    </citation>
    <scope>NUCLEOTIDE SEQUENCE</scope>
    <source>
        <strain evidence="5">ChiHcec3-6078</strain>
    </source>
</reference>
<dbReference type="InterPro" id="IPR003661">
    <property type="entry name" value="HisK_dim/P_dom"/>
</dbReference>
<dbReference type="GO" id="GO:0000155">
    <property type="term" value="F:phosphorelay sensor kinase activity"/>
    <property type="evidence" value="ECO:0007669"/>
    <property type="project" value="InterPro"/>
</dbReference>
<name>A0A9D1L7T1_9FIRM</name>
<dbReference type="SUPFAM" id="SSF47384">
    <property type="entry name" value="Homodimeric domain of signal transducing histidine kinase"/>
    <property type="match status" value="1"/>
</dbReference>
<dbReference type="EMBL" id="DVMP01000153">
    <property type="protein sequence ID" value="HIU26467.1"/>
    <property type="molecule type" value="Genomic_DNA"/>
</dbReference>
<sequence>MTIREYVYSKAVTCCFIGIGLVTAGVIIIAGGGGWRMVLMWECLGLIILAGWLVCGYFQSAGRLQRLKDKVSQMDEKYLAGELLEKPSGAVERQYYYIMKEISRAAIGAVEEAREKQEDYQEYVENWIHEIKTPLTACSLILDNGGDARKLRRELKRADNLTESILYYARSRTIERDTQIREAKASDIINRAVMDQMELL</sequence>
<dbReference type="CDD" id="cd00082">
    <property type="entry name" value="HisKA"/>
    <property type="match status" value="1"/>
</dbReference>
<keyword evidence="3" id="KW-1133">Transmembrane helix</keyword>
<keyword evidence="5" id="KW-0808">Transferase</keyword>
<evidence type="ECO:0000256" key="3">
    <source>
        <dbReference type="SAM" id="Phobius"/>
    </source>
</evidence>
<evidence type="ECO:0000256" key="2">
    <source>
        <dbReference type="ARBA" id="ARBA00012438"/>
    </source>
</evidence>
<keyword evidence="3" id="KW-0472">Membrane</keyword>
<comment type="caution">
    <text evidence="5">The sequence shown here is derived from an EMBL/GenBank/DDBJ whole genome shotgun (WGS) entry which is preliminary data.</text>
</comment>
<accession>A0A9D1L7T1</accession>
<feature type="transmembrane region" description="Helical" evidence="3">
    <location>
        <begin position="38"/>
        <end position="58"/>
    </location>
</feature>
<dbReference type="InterPro" id="IPR036097">
    <property type="entry name" value="HisK_dim/P_sf"/>
</dbReference>
<comment type="catalytic activity">
    <reaction evidence="1">
        <text>ATP + protein L-histidine = ADP + protein N-phospho-L-histidine.</text>
        <dbReference type="EC" id="2.7.13.3"/>
    </reaction>
</comment>
<evidence type="ECO:0000259" key="4">
    <source>
        <dbReference type="SMART" id="SM00388"/>
    </source>
</evidence>
<dbReference type="SMART" id="SM00388">
    <property type="entry name" value="HisKA"/>
    <property type="match status" value="1"/>
</dbReference>
<protein>
    <recommendedName>
        <fullName evidence="2">histidine kinase</fullName>
        <ecNumber evidence="2">2.7.13.3</ecNumber>
    </recommendedName>
</protein>
<dbReference type="AlphaFoldDB" id="A0A9D1L7T1"/>
<organism evidence="5 6">
    <name type="scientific">Candidatus Allocopromorpha excrementigallinarum</name>
    <dbReference type="NCBI Taxonomy" id="2840742"/>
    <lineage>
        <taxon>Bacteria</taxon>
        <taxon>Bacillati</taxon>
        <taxon>Bacillota</taxon>
        <taxon>Clostridia</taxon>
        <taxon>Eubacteriales</taxon>
        <taxon>Eubacteriaceae</taxon>
        <taxon>Eubacteriaceae incertae sedis</taxon>
        <taxon>Candidatus Allocopromorpha</taxon>
    </lineage>
</organism>